<feature type="region of interest" description="Disordered" evidence="1">
    <location>
        <begin position="1104"/>
        <end position="1175"/>
    </location>
</feature>
<organism evidence="2 3">
    <name type="scientific">Silurus meridionalis</name>
    <name type="common">Southern catfish</name>
    <name type="synonym">Silurus soldatovi meridionalis</name>
    <dbReference type="NCBI Taxonomy" id="175797"/>
    <lineage>
        <taxon>Eukaryota</taxon>
        <taxon>Metazoa</taxon>
        <taxon>Chordata</taxon>
        <taxon>Craniata</taxon>
        <taxon>Vertebrata</taxon>
        <taxon>Euteleostomi</taxon>
        <taxon>Actinopterygii</taxon>
        <taxon>Neopterygii</taxon>
        <taxon>Teleostei</taxon>
        <taxon>Ostariophysi</taxon>
        <taxon>Siluriformes</taxon>
        <taxon>Siluridae</taxon>
        <taxon>Silurus</taxon>
    </lineage>
</organism>
<comment type="caution">
    <text evidence="2">The sequence shown here is derived from an EMBL/GenBank/DDBJ whole genome shotgun (WGS) entry which is preliminary data.</text>
</comment>
<feature type="region of interest" description="Disordered" evidence="1">
    <location>
        <begin position="1315"/>
        <end position="1353"/>
    </location>
</feature>
<feature type="region of interest" description="Disordered" evidence="1">
    <location>
        <begin position="1243"/>
        <end position="1279"/>
    </location>
</feature>
<feature type="compositionally biased region" description="Basic and acidic residues" evidence="1">
    <location>
        <begin position="1381"/>
        <end position="1390"/>
    </location>
</feature>
<proteinExistence type="predicted"/>
<feature type="compositionally biased region" description="Basic and acidic residues" evidence="1">
    <location>
        <begin position="642"/>
        <end position="651"/>
    </location>
</feature>
<feature type="compositionally biased region" description="Basic and acidic residues" evidence="1">
    <location>
        <begin position="1145"/>
        <end position="1167"/>
    </location>
</feature>
<feature type="region of interest" description="Disordered" evidence="1">
    <location>
        <begin position="542"/>
        <end position="581"/>
    </location>
</feature>
<dbReference type="Proteomes" id="UP000606274">
    <property type="component" value="Unassembled WGS sequence"/>
</dbReference>
<feature type="compositionally biased region" description="Basic and acidic residues" evidence="1">
    <location>
        <begin position="287"/>
        <end position="302"/>
    </location>
</feature>
<evidence type="ECO:0000313" key="2">
    <source>
        <dbReference type="EMBL" id="KAF7705145.1"/>
    </source>
</evidence>
<feature type="region of interest" description="Disordered" evidence="1">
    <location>
        <begin position="642"/>
        <end position="670"/>
    </location>
</feature>
<accession>A0A8T0BDT0</accession>
<feature type="region of interest" description="Disordered" evidence="1">
    <location>
        <begin position="125"/>
        <end position="204"/>
    </location>
</feature>
<keyword evidence="3" id="KW-1185">Reference proteome</keyword>
<evidence type="ECO:0000313" key="3">
    <source>
        <dbReference type="Proteomes" id="UP000606274"/>
    </source>
</evidence>
<feature type="compositionally biased region" description="Basic and acidic residues" evidence="1">
    <location>
        <begin position="339"/>
        <end position="351"/>
    </location>
</feature>
<feature type="region of interest" description="Disordered" evidence="1">
    <location>
        <begin position="281"/>
        <end position="302"/>
    </location>
</feature>
<gene>
    <name evidence="2" type="ORF">HF521_020431</name>
</gene>
<feature type="compositionally biased region" description="Polar residues" evidence="1">
    <location>
        <begin position="1394"/>
        <end position="1410"/>
    </location>
</feature>
<protein>
    <submittedName>
        <fullName evidence="2">Uncharacterized protein</fullName>
    </submittedName>
</protein>
<reference evidence="2" key="1">
    <citation type="submission" date="2020-08" db="EMBL/GenBank/DDBJ databases">
        <title>Chromosome-level assembly of Southern catfish (Silurus meridionalis) provides insights into visual adaptation to the nocturnal and benthic lifestyles.</title>
        <authorList>
            <person name="Zhang Y."/>
            <person name="Wang D."/>
            <person name="Peng Z."/>
        </authorList>
    </citation>
    <scope>NUCLEOTIDE SEQUENCE</scope>
    <source>
        <strain evidence="2">SWU-2019-XX</strain>
        <tissue evidence="2">Muscle</tissue>
    </source>
</reference>
<feature type="compositionally biased region" description="Basic and acidic residues" evidence="1">
    <location>
        <begin position="181"/>
        <end position="204"/>
    </location>
</feature>
<feature type="compositionally biased region" description="Acidic residues" evidence="1">
    <location>
        <begin position="1120"/>
        <end position="1132"/>
    </location>
</feature>
<feature type="region of interest" description="Disordered" evidence="1">
    <location>
        <begin position="331"/>
        <end position="351"/>
    </location>
</feature>
<feature type="region of interest" description="Disordered" evidence="1">
    <location>
        <begin position="1381"/>
        <end position="1449"/>
    </location>
</feature>
<dbReference type="EMBL" id="JABFDY010000007">
    <property type="protein sequence ID" value="KAF7705145.1"/>
    <property type="molecule type" value="Genomic_DNA"/>
</dbReference>
<sequence length="1449" mass="165147">MEGSESTISRVGRAVWTVWGYLTGTVGRYLRPEVTNQEAHNVHFKQDETVSISKGYKELQIKEEDKERTKTKTERKTIEDLQYPGVSVRAAAVQWEKSNIVCDGHEVKDKSKHTCISSKVIDKRAQKDKEKTLDNKNESQKTPNVQFTEQEDSPASIVADVKNQERKFSGGDEDDFNVGKSESKPDQTKKPEEKEKRVEFEEIGKEEYTPWLDQGLTLEVDLNFEKGENSKEQERRQERKEDIAKIAREEENDTDRGLFEDDVIVHGLLAKELYSSYSYFTESNENSQKEKGEEKGVEIMRRDDKAEEGTIKNDLVEQELLANEADLNVKKISTNQEQGGKKEEKVETGEEMFEREFVEQRLLAKEADLNLESNVFQERGEKEGKEVKSADEIKRREKYETEEEQIKGVEIIRHENDDTGKDVFKCEFVEQGLLTKEADSNLETNVYIQEQERKEEMKVVSADEIIRRDNDQTEKEPVKSEFIGQGLLANKSDLNVDEINVISVQQRTKSKDEGVEVSYDKTEEELSGFIDQFIESDLNVEGNVNKQEQRRTDKEEETEEVESADEIMRKERDENEEEFTDQPLLAMEADLNVEHNESNLEQGGNEEEEGVEIIMRENDETRESSIKCEFIEQGLLAKEADLNVEKHENSQKQRRNSQEYEETEDKPFKTELIVQEPEEQANLCGMQDTAMVQVVLEESIIGYVNDQDNTELYVVEESNHVKTKDKNQEGNSQMMNEAHQVSTWEGNAPLNEGLKLVENATLLQEKEAIEVNNEETKKETVGKENDVYKNEFSAFEKFTGIDTVEKQKACDTEKKETLNKIEVIVEYVETESQQLERTQIVTAEGCSSTWFEDKDNSSAVTVKLQKLEQSKEQKAASEVALKVDRKHIDDAAYDHNGSQQPAALTKPEAEVVITQPEKMTGSQTETAETTSKCKEEVAAIDVIKSAERETSLHEQPIDTEVAIQEIMRPCLLVQQVPLLEESADNRINELSLVKSVSEIQSVPFKQLSEFAVESVDEMQTYSMQNLDKCSKEAKLSSPKQTAEWFETLSEATAMRKDEQKFEQATDKLIQEDATLGDQINQNECTVQDSATDTSSHRLQLDLSDSLYMPEMQSDSQKDTEEQERTDEEENGLSDEIKHNTSGLTKESDDSKWKSMREMETTERKENESELESQDETFENMNVEIPNVAWKCEKELTEMIDIETMVVSTHGEMESVKKMEQPFTEQEKDKCELDFPEFKESKVMNKEHEKVEHGKSVVDCKEDVEQGGRPGLKRPFEKIAEDNDMDKPCVLTGLSLPSQASSLDFTVQKSKIAVKNPLVRPPKDPRSLINMTSVEPLIPPRPLQPSFPKKSHIEGASVPSKGVIGFKLPGLGAGFPALRKTEAGKKVRDGEEAGSETSHVQKFNPDLQSADDTIKQEIKPPKPKWTPPRQPGMGSPLMMAELKSKLKKPE</sequence>
<feature type="compositionally biased region" description="Basic and acidic residues" evidence="1">
    <location>
        <begin position="125"/>
        <end position="139"/>
    </location>
</feature>
<feature type="compositionally biased region" description="Acidic residues" evidence="1">
    <location>
        <begin position="555"/>
        <end position="565"/>
    </location>
</feature>
<evidence type="ECO:0000256" key="1">
    <source>
        <dbReference type="SAM" id="MobiDB-lite"/>
    </source>
</evidence>
<feature type="compositionally biased region" description="Basic and acidic residues" evidence="1">
    <location>
        <begin position="1243"/>
        <end position="1265"/>
    </location>
</feature>
<name>A0A8T0BDT0_SILME</name>
<feature type="region of interest" description="Disordered" evidence="1">
    <location>
        <begin position="223"/>
        <end position="243"/>
    </location>
</feature>